<evidence type="ECO:0000256" key="8">
    <source>
        <dbReference type="PROSITE-ProRule" id="PRU00023"/>
    </source>
</evidence>
<dbReference type="Pfam" id="PF12796">
    <property type="entry name" value="Ank_2"/>
    <property type="match status" value="1"/>
</dbReference>
<protein>
    <recommendedName>
        <fullName evidence="9">Ankyrin repeat domain-containing protein</fullName>
    </recommendedName>
</protein>
<feature type="repeat" description="ANK" evidence="8">
    <location>
        <begin position="79"/>
        <end position="111"/>
    </location>
</feature>
<evidence type="ECO:0000313" key="11">
    <source>
        <dbReference type="Proteomes" id="UP000593567"/>
    </source>
</evidence>
<dbReference type="InterPro" id="IPR055285">
    <property type="entry name" value="ANKRD13_C"/>
</dbReference>
<sequence>MEGSSTTSHSSSALSDDVSECNLLNFDLSRKTSSDDVNVHFDESLYTIHRYVYEGDNKSLSTLLFRRDKSTDVSRQDMHGNTALHLAAMLGRKECAELLLAFDAPVDVKNLQGQTPLNEAISFGNRKMIITMVHRLRAQTTEHIESHQPAVQKALEELDDFRLTLKWEFHSWVPLVSRFLPCDTCHIYKKGCHIRMDTTLIDFKDMRWERGNLSFLFDGTKLGTQSLLVMDHKQKVFQWIKDESEEILVADVDIMMSTDNETGKLTTKNIAFTRAQSGIIFKEGKTEMVGECKADFFNVQGIRLVSVKRREHLSDEDIKANKSKLNHANIQKALADGPESTEFPVTVAQLLTVLESIKPLRHFKKLREFMAFKLPPGFPVKLEIPVFPTVTAKVAFEQFEWKNDLDDTFFEVPAGYEEDAERFGL</sequence>
<dbReference type="Pfam" id="PF11904">
    <property type="entry name" value="ANKRD13_C"/>
    <property type="match status" value="2"/>
</dbReference>
<evidence type="ECO:0000256" key="7">
    <source>
        <dbReference type="ARBA" id="ARBA00037107"/>
    </source>
</evidence>
<dbReference type="GO" id="GO:0005789">
    <property type="term" value="C:endoplasmic reticulum membrane"/>
    <property type="evidence" value="ECO:0007669"/>
    <property type="project" value="UniProtKB-SubCell"/>
</dbReference>
<evidence type="ECO:0000256" key="5">
    <source>
        <dbReference type="ARBA" id="ARBA00023136"/>
    </source>
</evidence>
<gene>
    <name evidence="10" type="ORF">EB796_016370</name>
</gene>
<keyword evidence="4 8" id="KW-0040">ANK repeat</keyword>
<organism evidence="10 11">
    <name type="scientific">Bugula neritina</name>
    <name type="common">Brown bryozoan</name>
    <name type="synonym">Sertularia neritina</name>
    <dbReference type="NCBI Taxonomy" id="10212"/>
    <lineage>
        <taxon>Eukaryota</taxon>
        <taxon>Metazoa</taxon>
        <taxon>Spiralia</taxon>
        <taxon>Lophotrochozoa</taxon>
        <taxon>Bryozoa</taxon>
        <taxon>Gymnolaemata</taxon>
        <taxon>Cheilostomatida</taxon>
        <taxon>Flustrina</taxon>
        <taxon>Buguloidea</taxon>
        <taxon>Bugulidae</taxon>
        <taxon>Bugula</taxon>
    </lineage>
</organism>
<dbReference type="EMBL" id="VXIV02002474">
    <property type="protein sequence ID" value="KAF6025315.1"/>
    <property type="molecule type" value="Genomic_DNA"/>
</dbReference>
<dbReference type="PANTHER" id="PTHR12447:SF25">
    <property type="entry name" value="ANKYRIN REPEAT DOMAIN-CONTAINING PROTEIN 13C"/>
    <property type="match status" value="1"/>
</dbReference>
<dbReference type="SUPFAM" id="SSF48403">
    <property type="entry name" value="Ankyrin repeat"/>
    <property type="match status" value="1"/>
</dbReference>
<keyword evidence="2" id="KW-0677">Repeat</keyword>
<evidence type="ECO:0000313" key="10">
    <source>
        <dbReference type="EMBL" id="KAF6025315.1"/>
    </source>
</evidence>
<dbReference type="OrthoDB" id="1585644at2759"/>
<evidence type="ECO:0000256" key="2">
    <source>
        <dbReference type="ARBA" id="ARBA00022737"/>
    </source>
</evidence>
<dbReference type="PROSITE" id="PS50297">
    <property type="entry name" value="ANK_REP_REGION"/>
    <property type="match status" value="1"/>
</dbReference>
<comment type="caution">
    <text evidence="10">The sequence shown here is derived from an EMBL/GenBank/DDBJ whole genome shotgun (WGS) entry which is preliminary data.</text>
</comment>
<feature type="domain" description="Ankyrin repeat" evidence="9">
    <location>
        <begin position="195"/>
        <end position="328"/>
    </location>
</feature>
<reference evidence="10" key="1">
    <citation type="submission" date="2020-06" db="EMBL/GenBank/DDBJ databases">
        <title>Draft genome of Bugula neritina, a colonial animal packing powerful symbionts and potential medicines.</title>
        <authorList>
            <person name="Rayko M."/>
        </authorList>
    </citation>
    <scope>NUCLEOTIDE SEQUENCE [LARGE SCALE GENOMIC DNA]</scope>
    <source>
        <strain evidence="10">Kwan_BN1</strain>
    </source>
</reference>
<dbReference type="PROSITE" id="PS50088">
    <property type="entry name" value="ANK_REPEAT"/>
    <property type="match status" value="1"/>
</dbReference>
<dbReference type="PANTHER" id="PTHR12447">
    <property type="entry name" value="ANKYRIN REPEAT DOMAIN-CONTAINING PROTEIN 13"/>
    <property type="match status" value="1"/>
</dbReference>
<evidence type="ECO:0000259" key="9">
    <source>
        <dbReference type="Pfam" id="PF11904"/>
    </source>
</evidence>
<dbReference type="Gene3D" id="1.25.40.20">
    <property type="entry name" value="Ankyrin repeat-containing domain"/>
    <property type="match status" value="1"/>
</dbReference>
<accession>A0A7J7JGT5</accession>
<dbReference type="AlphaFoldDB" id="A0A7J7JGT5"/>
<dbReference type="GO" id="GO:0006621">
    <property type="term" value="P:protein retention in ER lumen"/>
    <property type="evidence" value="ECO:0007669"/>
    <property type="project" value="TreeGrafter"/>
</dbReference>
<dbReference type="InterPro" id="IPR002110">
    <property type="entry name" value="Ankyrin_rpt"/>
</dbReference>
<name>A0A7J7JGT5_BUGNE</name>
<dbReference type="InterPro" id="IPR021832">
    <property type="entry name" value="ANKRD13"/>
</dbReference>
<dbReference type="Proteomes" id="UP000593567">
    <property type="component" value="Unassembled WGS sequence"/>
</dbReference>
<keyword evidence="11" id="KW-1185">Reference proteome</keyword>
<comment type="subcellular location">
    <subcellularLocation>
        <location evidence="1">Endoplasmic reticulum membrane</location>
    </subcellularLocation>
</comment>
<evidence type="ECO:0000256" key="4">
    <source>
        <dbReference type="ARBA" id="ARBA00023043"/>
    </source>
</evidence>
<keyword evidence="5" id="KW-0472">Membrane</keyword>
<evidence type="ECO:0000256" key="6">
    <source>
        <dbReference type="ARBA" id="ARBA00023186"/>
    </source>
</evidence>
<comment type="function">
    <text evidence="7">Acts as a molecular chaperone for G protein-coupled receptors, regulating their biogenesis and exit from the ER.</text>
</comment>
<keyword evidence="6" id="KW-0143">Chaperone</keyword>
<dbReference type="InterPro" id="IPR036770">
    <property type="entry name" value="Ankyrin_rpt-contain_sf"/>
</dbReference>
<evidence type="ECO:0000256" key="1">
    <source>
        <dbReference type="ARBA" id="ARBA00004586"/>
    </source>
</evidence>
<dbReference type="SMART" id="SM00248">
    <property type="entry name" value="ANK"/>
    <property type="match status" value="2"/>
</dbReference>
<dbReference type="GO" id="GO:0005102">
    <property type="term" value="F:signaling receptor binding"/>
    <property type="evidence" value="ECO:0007669"/>
    <property type="project" value="TreeGrafter"/>
</dbReference>
<feature type="domain" description="Ankyrin repeat" evidence="9">
    <location>
        <begin position="340"/>
        <end position="404"/>
    </location>
</feature>
<proteinExistence type="predicted"/>
<keyword evidence="3" id="KW-0256">Endoplasmic reticulum</keyword>
<evidence type="ECO:0000256" key="3">
    <source>
        <dbReference type="ARBA" id="ARBA00022824"/>
    </source>
</evidence>